<evidence type="ECO:0000256" key="2">
    <source>
        <dbReference type="SAM" id="MobiDB-lite"/>
    </source>
</evidence>
<evidence type="ECO:0000256" key="1">
    <source>
        <dbReference type="SAM" id="Coils"/>
    </source>
</evidence>
<comment type="caution">
    <text evidence="3">The sequence shown here is derived from an EMBL/GenBank/DDBJ whole genome shotgun (WGS) entry which is preliminary data.</text>
</comment>
<keyword evidence="4" id="KW-1185">Reference proteome</keyword>
<dbReference type="RefSeq" id="WP_262566024.1">
    <property type="nucleotide sequence ID" value="NZ_JAPFCC010000001.1"/>
</dbReference>
<reference evidence="3 4" key="1">
    <citation type="submission" date="2022-10" db="EMBL/GenBank/DDBJ databases">
        <title>High-quality genome sequences of two octocoral-associated bacteria, Endozoicomonas euniceicola EF212 and Endozoicomonas gorgoniicola PS125.</title>
        <authorList>
            <person name="Chiou Y.-J."/>
            <person name="Chen Y.-H."/>
        </authorList>
    </citation>
    <scope>NUCLEOTIDE SEQUENCE [LARGE SCALE GENOMIC DNA]</scope>
    <source>
        <strain evidence="3 4">PS125</strain>
    </source>
</reference>
<keyword evidence="1" id="KW-0175">Coiled coil</keyword>
<feature type="coiled-coil region" evidence="1">
    <location>
        <begin position="159"/>
        <end position="193"/>
    </location>
</feature>
<accession>A0ABT3N3X3</accession>
<gene>
    <name evidence="3" type="ORF">NX722_27630</name>
</gene>
<organism evidence="3 4">
    <name type="scientific">Endozoicomonas gorgoniicola</name>
    <dbReference type="NCBI Taxonomy" id="1234144"/>
    <lineage>
        <taxon>Bacteria</taxon>
        <taxon>Pseudomonadati</taxon>
        <taxon>Pseudomonadota</taxon>
        <taxon>Gammaproteobacteria</taxon>
        <taxon>Oceanospirillales</taxon>
        <taxon>Endozoicomonadaceae</taxon>
        <taxon>Endozoicomonas</taxon>
    </lineage>
</organism>
<proteinExistence type="predicted"/>
<sequence>MADASVDGSGNGGVVNGGVANDGGTGTGTGTTPVTINEGKKSSLRASGFSDSQIEALMALADPDDQGNSLTPTHFYAVDKSTLNALKYAGELNEAAKQIVYVQTPVSMLNQVSNPSNWQGDNYIGPGAATINAYTLGEKIDFSKPSLDALVMSVLTARADIIQEQLREQIESIQEKNKRLEVANEWLVKAKNEKAKAVDKGSTGTTTFTAEFKSFWNSYGAEFYDKSDNHNSSQWDVNIQGLKKEIEALTTQSQLETTKLQQTINKYNQSYEMLSNFINKYYQSISTIIQNLR</sequence>
<evidence type="ECO:0000313" key="3">
    <source>
        <dbReference type="EMBL" id="MCW7556336.1"/>
    </source>
</evidence>
<feature type="region of interest" description="Disordered" evidence="2">
    <location>
        <begin position="1"/>
        <end position="44"/>
    </location>
</feature>
<protein>
    <submittedName>
        <fullName evidence="3">Uncharacterized protein</fullName>
    </submittedName>
</protein>
<dbReference type="EMBL" id="JAPFCC010000001">
    <property type="protein sequence ID" value="MCW7556336.1"/>
    <property type="molecule type" value="Genomic_DNA"/>
</dbReference>
<name>A0ABT3N3X3_9GAMM</name>
<dbReference type="Proteomes" id="UP001209854">
    <property type="component" value="Unassembled WGS sequence"/>
</dbReference>
<evidence type="ECO:0000313" key="4">
    <source>
        <dbReference type="Proteomes" id="UP001209854"/>
    </source>
</evidence>
<feature type="compositionally biased region" description="Gly residues" evidence="2">
    <location>
        <begin position="9"/>
        <end position="29"/>
    </location>
</feature>